<organism evidence="2 3">
    <name type="scientific">Rhizobium daejeonense</name>
    <dbReference type="NCBI Taxonomy" id="240521"/>
    <lineage>
        <taxon>Bacteria</taxon>
        <taxon>Pseudomonadati</taxon>
        <taxon>Pseudomonadota</taxon>
        <taxon>Alphaproteobacteria</taxon>
        <taxon>Hyphomicrobiales</taxon>
        <taxon>Rhizobiaceae</taxon>
        <taxon>Rhizobium/Agrobacterium group</taxon>
        <taxon>Rhizobium</taxon>
    </lineage>
</organism>
<sequence>MLFITRLRAALAAWDVILLAIALTVAGFHVWPGWLRQAREAGALGERLVWQERQRRADLDREAERVAAQTKVDAAERLLLDTQAAGAIRINELETAIAEERKSDAASSGGAAGGSSCTAIPERVRNALNSIGR</sequence>
<keyword evidence="3" id="KW-1185">Reference proteome</keyword>
<dbReference type="RefSeq" id="WP_163905305.1">
    <property type="nucleotide sequence ID" value="NZ_CP048427.1"/>
</dbReference>
<dbReference type="EMBL" id="JAAKZH010000003">
    <property type="protein sequence ID" value="NGO64176.1"/>
    <property type="molecule type" value="Genomic_DNA"/>
</dbReference>
<name>A0A6M1SBR7_9HYPH</name>
<evidence type="ECO:0000313" key="3">
    <source>
        <dbReference type="Proteomes" id="UP000477849"/>
    </source>
</evidence>
<accession>A0A6M1SBR7</accession>
<dbReference type="AlphaFoldDB" id="A0A6M1SBR7"/>
<evidence type="ECO:0000313" key="2">
    <source>
        <dbReference type="EMBL" id="NGO64176.1"/>
    </source>
</evidence>
<proteinExistence type="predicted"/>
<gene>
    <name evidence="2" type="ORF">G6N76_10855</name>
</gene>
<evidence type="ECO:0000256" key="1">
    <source>
        <dbReference type="SAM" id="Phobius"/>
    </source>
</evidence>
<comment type="caution">
    <text evidence="2">The sequence shown here is derived from an EMBL/GenBank/DDBJ whole genome shotgun (WGS) entry which is preliminary data.</text>
</comment>
<keyword evidence="1" id="KW-0812">Transmembrane</keyword>
<feature type="transmembrane region" description="Helical" evidence="1">
    <location>
        <begin position="12"/>
        <end position="31"/>
    </location>
</feature>
<protein>
    <submittedName>
        <fullName evidence="2">Secretion protein HylD</fullName>
    </submittedName>
</protein>
<keyword evidence="1" id="KW-1133">Transmembrane helix</keyword>
<reference evidence="2 3" key="1">
    <citation type="submission" date="2020-02" db="EMBL/GenBank/DDBJ databases">
        <title>Genome sequence of the type strain CCBAU10050 of Rhizobium daejeonense.</title>
        <authorList>
            <person name="Gao J."/>
            <person name="Sun J."/>
        </authorList>
    </citation>
    <scope>NUCLEOTIDE SEQUENCE [LARGE SCALE GENOMIC DNA]</scope>
    <source>
        <strain evidence="2 3">CCBAU10050</strain>
    </source>
</reference>
<dbReference type="Proteomes" id="UP000477849">
    <property type="component" value="Unassembled WGS sequence"/>
</dbReference>
<keyword evidence="1" id="KW-0472">Membrane</keyword>